<dbReference type="GO" id="GO:0006950">
    <property type="term" value="P:response to stress"/>
    <property type="evidence" value="ECO:0007669"/>
    <property type="project" value="TreeGrafter"/>
</dbReference>
<dbReference type="PRINTS" id="PR00598">
    <property type="entry name" value="HTHMARR"/>
</dbReference>
<dbReference type="PROSITE" id="PS50995">
    <property type="entry name" value="HTH_MARR_2"/>
    <property type="match status" value="1"/>
</dbReference>
<evidence type="ECO:0000256" key="3">
    <source>
        <dbReference type="ARBA" id="ARBA00023163"/>
    </source>
</evidence>
<evidence type="ECO:0000256" key="1">
    <source>
        <dbReference type="ARBA" id="ARBA00023015"/>
    </source>
</evidence>
<dbReference type="Proteomes" id="UP000295129">
    <property type="component" value="Unassembled WGS sequence"/>
</dbReference>
<dbReference type="Gene3D" id="1.10.10.10">
    <property type="entry name" value="Winged helix-like DNA-binding domain superfamily/Winged helix DNA-binding domain"/>
    <property type="match status" value="1"/>
</dbReference>
<evidence type="ECO:0000259" key="4">
    <source>
        <dbReference type="PROSITE" id="PS50995"/>
    </source>
</evidence>
<dbReference type="InterPro" id="IPR000835">
    <property type="entry name" value="HTH_MarR-typ"/>
</dbReference>
<dbReference type="InterPro" id="IPR036388">
    <property type="entry name" value="WH-like_DNA-bd_sf"/>
</dbReference>
<dbReference type="OrthoDB" id="9787636at2"/>
<evidence type="ECO:0000256" key="2">
    <source>
        <dbReference type="ARBA" id="ARBA00023125"/>
    </source>
</evidence>
<name>A0A4R6DQD1_9RHOO</name>
<protein>
    <submittedName>
        <fullName evidence="5">MarR family transcriptional regulator</fullName>
    </submittedName>
</protein>
<reference evidence="5 6" key="1">
    <citation type="submission" date="2019-03" db="EMBL/GenBank/DDBJ databases">
        <title>Genomic Encyclopedia of Type Strains, Phase IV (KMG-IV): sequencing the most valuable type-strain genomes for metagenomic binning, comparative biology and taxonomic classification.</title>
        <authorList>
            <person name="Goeker M."/>
        </authorList>
    </citation>
    <scope>NUCLEOTIDE SEQUENCE [LARGE SCALE GENOMIC DNA]</scope>
    <source>
        <strain evidence="5 6">DSM 12121</strain>
    </source>
</reference>
<dbReference type="InterPro" id="IPR023187">
    <property type="entry name" value="Tscrpt_reg_MarR-type_CS"/>
</dbReference>
<dbReference type="InterPro" id="IPR039422">
    <property type="entry name" value="MarR/SlyA-like"/>
</dbReference>
<dbReference type="RefSeq" id="WP_133594274.1">
    <property type="nucleotide sequence ID" value="NZ_SNVV01000021.1"/>
</dbReference>
<dbReference type="SUPFAM" id="SSF46785">
    <property type="entry name" value="Winged helix' DNA-binding domain"/>
    <property type="match status" value="1"/>
</dbReference>
<keyword evidence="6" id="KW-1185">Reference proteome</keyword>
<feature type="domain" description="HTH marR-type" evidence="4">
    <location>
        <begin position="13"/>
        <end position="167"/>
    </location>
</feature>
<dbReference type="InterPro" id="IPR036390">
    <property type="entry name" value="WH_DNA-bd_sf"/>
</dbReference>
<organism evidence="5 6">
    <name type="scientific">Azoarcus indigens</name>
    <dbReference type="NCBI Taxonomy" id="29545"/>
    <lineage>
        <taxon>Bacteria</taxon>
        <taxon>Pseudomonadati</taxon>
        <taxon>Pseudomonadota</taxon>
        <taxon>Betaproteobacteria</taxon>
        <taxon>Rhodocyclales</taxon>
        <taxon>Zoogloeaceae</taxon>
        <taxon>Azoarcus</taxon>
    </lineage>
</organism>
<sequence>MTLASNTPAPEDPPDLLETIDHETRATDDDHEALRVWLRLLTCTNIVESRLRTGLRTSYDSTLPRFDLMAQLDRHPDGLKMRELSRRLMVTGGNVTGLTDKLVEEGLVERRDDPRDRRAYTVHLTPEGKRLFRKMAGAHEQWVIDLFAGLDHGEKMQMLELLNRLKRHLGQMENGGNA</sequence>
<dbReference type="PANTHER" id="PTHR33164:SF43">
    <property type="entry name" value="HTH-TYPE TRANSCRIPTIONAL REPRESSOR YETL"/>
    <property type="match status" value="1"/>
</dbReference>
<dbReference type="PANTHER" id="PTHR33164">
    <property type="entry name" value="TRANSCRIPTIONAL REGULATOR, MARR FAMILY"/>
    <property type="match status" value="1"/>
</dbReference>
<proteinExistence type="predicted"/>
<keyword evidence="1" id="KW-0805">Transcription regulation</keyword>
<dbReference type="AlphaFoldDB" id="A0A4R6DQD1"/>
<dbReference type="PROSITE" id="PS01117">
    <property type="entry name" value="HTH_MARR_1"/>
    <property type="match status" value="1"/>
</dbReference>
<accession>A0A4R6DQD1</accession>
<dbReference type="GO" id="GO:0003677">
    <property type="term" value="F:DNA binding"/>
    <property type="evidence" value="ECO:0007669"/>
    <property type="project" value="UniProtKB-KW"/>
</dbReference>
<dbReference type="Pfam" id="PF12802">
    <property type="entry name" value="MarR_2"/>
    <property type="match status" value="1"/>
</dbReference>
<dbReference type="SMART" id="SM00347">
    <property type="entry name" value="HTH_MARR"/>
    <property type="match status" value="1"/>
</dbReference>
<comment type="caution">
    <text evidence="5">The sequence shown here is derived from an EMBL/GenBank/DDBJ whole genome shotgun (WGS) entry which is preliminary data.</text>
</comment>
<keyword evidence="3" id="KW-0804">Transcription</keyword>
<keyword evidence="2" id="KW-0238">DNA-binding</keyword>
<evidence type="ECO:0000313" key="6">
    <source>
        <dbReference type="Proteomes" id="UP000295129"/>
    </source>
</evidence>
<dbReference type="EMBL" id="SNVV01000021">
    <property type="protein sequence ID" value="TDN47200.1"/>
    <property type="molecule type" value="Genomic_DNA"/>
</dbReference>
<gene>
    <name evidence="5" type="ORF">C7389_1215</name>
</gene>
<evidence type="ECO:0000313" key="5">
    <source>
        <dbReference type="EMBL" id="TDN47200.1"/>
    </source>
</evidence>
<dbReference type="GO" id="GO:0003700">
    <property type="term" value="F:DNA-binding transcription factor activity"/>
    <property type="evidence" value="ECO:0007669"/>
    <property type="project" value="InterPro"/>
</dbReference>